<evidence type="ECO:0000313" key="1">
    <source>
        <dbReference type="EMBL" id="MFB9834964.1"/>
    </source>
</evidence>
<feature type="non-terminal residue" evidence="1">
    <location>
        <position position="329"/>
    </location>
</feature>
<comment type="caution">
    <text evidence="1">The sequence shown here is derived from an EMBL/GenBank/DDBJ whole genome shotgun (WGS) entry which is preliminary data.</text>
</comment>
<protein>
    <recommendedName>
        <fullName evidence="3">PucR family transcriptional regulator</fullName>
    </recommendedName>
</protein>
<dbReference type="Proteomes" id="UP001589627">
    <property type="component" value="Unassembled WGS sequence"/>
</dbReference>
<reference evidence="1 2" key="1">
    <citation type="submission" date="2024-09" db="EMBL/GenBank/DDBJ databases">
        <authorList>
            <person name="Sun Q."/>
            <person name="Mori K."/>
        </authorList>
    </citation>
    <scope>NUCLEOTIDE SEQUENCE [LARGE SCALE GENOMIC DNA]</scope>
    <source>
        <strain evidence="1 2">TBRC 0563</strain>
    </source>
</reference>
<dbReference type="EMBL" id="JBHLZP010000169">
    <property type="protein sequence ID" value="MFB9834964.1"/>
    <property type="molecule type" value="Genomic_DNA"/>
</dbReference>
<accession>A0ABV5YLI4</accession>
<keyword evidence="2" id="KW-1185">Reference proteome</keyword>
<evidence type="ECO:0000313" key="2">
    <source>
        <dbReference type="Proteomes" id="UP001589627"/>
    </source>
</evidence>
<organism evidence="1 2">
    <name type="scientific">Actinoallomurus acaciae</name>
    <dbReference type="NCBI Taxonomy" id="502577"/>
    <lineage>
        <taxon>Bacteria</taxon>
        <taxon>Bacillati</taxon>
        <taxon>Actinomycetota</taxon>
        <taxon>Actinomycetes</taxon>
        <taxon>Streptosporangiales</taxon>
        <taxon>Thermomonosporaceae</taxon>
        <taxon>Actinoallomurus</taxon>
    </lineage>
</organism>
<name>A0ABV5YLI4_9ACTN</name>
<proteinExistence type="predicted"/>
<gene>
    <name evidence="1" type="ORF">ACFFNX_22525</name>
</gene>
<evidence type="ECO:0008006" key="3">
    <source>
        <dbReference type="Google" id="ProtNLM"/>
    </source>
</evidence>
<sequence length="329" mass="35155">MAESVWEVVRDVPACRLAEVPRRRLTDDTEDGGRDEGRDQRLAALVSAYHGGDPALVGWRRASAAGPVEVFVGGQGLVTEAEAGRAALSLPVGGHGQVLRPGAVADVMRDLPSWVRIGGVTDGLLIDDQPDGEGPVARPSLEDCLLSVWTQPFAWLLLAEPVNTEETRRLADDVADRAFTAQSMAERSPENAVEAARLERRHRELRQAATTGLWRVHLLAGGMSPQAAARVAALVCASADLDGLPYALVPLPDEASLNAARPFEASSRLVAALARPPLREVPGVRFVVRPEFDVTPETAAGGVQLGRVLDRNRADVGVLSVPLESLNRH</sequence>